<dbReference type="AlphaFoldDB" id="A0A6N2ZQE2"/>
<gene>
    <name evidence="4" type="ORF">EMLFYP7_00645</name>
</gene>
<dbReference type="InterPro" id="IPR036388">
    <property type="entry name" value="WH-like_DNA-bd_sf"/>
</dbReference>
<dbReference type="SMART" id="SM00862">
    <property type="entry name" value="Trans_reg_C"/>
    <property type="match status" value="1"/>
</dbReference>
<dbReference type="GO" id="GO:0006355">
    <property type="term" value="P:regulation of DNA-templated transcription"/>
    <property type="evidence" value="ECO:0007669"/>
    <property type="project" value="InterPro"/>
</dbReference>
<name>A0A6N2ZQE2_9ENTR</name>
<evidence type="ECO:0000313" key="4">
    <source>
        <dbReference type="EMBL" id="VYT80030.1"/>
    </source>
</evidence>
<keyword evidence="1 2" id="KW-0238">DNA-binding</keyword>
<dbReference type="EMBL" id="CACRTZ010000004">
    <property type="protein sequence ID" value="VYT80030.1"/>
    <property type="molecule type" value="Genomic_DNA"/>
</dbReference>
<feature type="domain" description="OmpR/PhoB-type" evidence="3">
    <location>
        <begin position="6"/>
        <end position="114"/>
    </location>
</feature>
<evidence type="ECO:0000256" key="1">
    <source>
        <dbReference type="ARBA" id="ARBA00023125"/>
    </source>
</evidence>
<proteinExistence type="predicted"/>
<accession>A0A6N2ZQE2</accession>
<dbReference type="InterPro" id="IPR016032">
    <property type="entry name" value="Sig_transdc_resp-reg_C-effctor"/>
</dbReference>
<reference evidence="4" key="1">
    <citation type="submission" date="2019-11" db="EMBL/GenBank/DDBJ databases">
        <authorList>
            <person name="Feng L."/>
        </authorList>
    </citation>
    <scope>NUCLEOTIDE SEQUENCE</scope>
    <source>
        <strain evidence="4">EMassiliensisLFYP7</strain>
    </source>
</reference>
<dbReference type="RefSeq" id="WP_156564728.1">
    <property type="nucleotide sequence ID" value="NZ_CACRTZ010000004.1"/>
</dbReference>
<dbReference type="InterPro" id="IPR001867">
    <property type="entry name" value="OmpR/PhoB-type_DNA-bd"/>
</dbReference>
<organism evidence="4">
    <name type="scientific">Phytobacter massiliensis</name>
    <dbReference type="NCBI Taxonomy" id="1485952"/>
    <lineage>
        <taxon>Bacteria</taxon>
        <taxon>Pseudomonadati</taxon>
        <taxon>Pseudomonadota</taxon>
        <taxon>Gammaproteobacteria</taxon>
        <taxon>Enterobacterales</taxon>
        <taxon>Enterobacteriaceae</taxon>
        <taxon>Phytobacter</taxon>
    </lineage>
</organism>
<dbReference type="Gene3D" id="1.10.10.10">
    <property type="entry name" value="Winged helix-like DNA-binding domain superfamily/Winged helix DNA-binding domain"/>
    <property type="match status" value="1"/>
</dbReference>
<dbReference type="PROSITE" id="PS51755">
    <property type="entry name" value="OMPR_PHOB"/>
    <property type="match status" value="1"/>
</dbReference>
<dbReference type="GO" id="GO:0003677">
    <property type="term" value="F:DNA binding"/>
    <property type="evidence" value="ECO:0007669"/>
    <property type="project" value="UniProtKB-UniRule"/>
</dbReference>
<evidence type="ECO:0000259" key="3">
    <source>
        <dbReference type="PROSITE" id="PS51755"/>
    </source>
</evidence>
<protein>
    <recommendedName>
        <fullName evidence="3">OmpR/PhoB-type domain-containing protein</fullName>
    </recommendedName>
</protein>
<dbReference type="Pfam" id="PF00486">
    <property type="entry name" value="Trans_reg_C"/>
    <property type="match status" value="1"/>
</dbReference>
<dbReference type="GO" id="GO:0000160">
    <property type="term" value="P:phosphorelay signal transduction system"/>
    <property type="evidence" value="ECO:0007669"/>
    <property type="project" value="InterPro"/>
</dbReference>
<evidence type="ECO:0000256" key="2">
    <source>
        <dbReference type="PROSITE-ProRule" id="PRU01091"/>
    </source>
</evidence>
<feature type="DNA-binding region" description="OmpR/PhoB-type" evidence="2">
    <location>
        <begin position="6"/>
        <end position="114"/>
    </location>
</feature>
<sequence>MVKLTVYGYRLGEHKEVEFLPFKRCLMRPEAQGNAIKFLRPTMANLLEFLLANAVGEIVPDKTLQIQVWEKNGLSCSSQRLWQVMNNLKRKLAQVGLSDDFILRITGQGYMIAEEKVLELYCKERPYAQSENSWLPKQSKTNQKFSATLSE</sequence>
<dbReference type="SUPFAM" id="SSF46894">
    <property type="entry name" value="C-terminal effector domain of the bipartite response regulators"/>
    <property type="match status" value="1"/>
</dbReference>